<dbReference type="Gene3D" id="3.50.50.60">
    <property type="entry name" value="FAD/NAD(P)-binding domain"/>
    <property type="match status" value="1"/>
</dbReference>
<feature type="domain" description="Amine oxidase" evidence="2">
    <location>
        <begin position="69"/>
        <end position="337"/>
    </location>
</feature>
<evidence type="ECO:0000256" key="1">
    <source>
        <dbReference type="SAM" id="MobiDB-lite"/>
    </source>
</evidence>
<dbReference type="Pfam" id="PF01593">
    <property type="entry name" value="Amino_oxidase"/>
    <property type="match status" value="1"/>
</dbReference>
<dbReference type="PANTHER" id="PTHR42923">
    <property type="entry name" value="PROTOPORPHYRINOGEN OXIDASE"/>
    <property type="match status" value="1"/>
</dbReference>
<dbReference type="EMBL" id="JBDPZD010000001">
    <property type="protein sequence ID" value="MEO3690146.1"/>
    <property type="molecule type" value="Genomic_DNA"/>
</dbReference>
<dbReference type="Gene3D" id="1.10.405.20">
    <property type="match status" value="1"/>
</dbReference>
<dbReference type="PANTHER" id="PTHR42923:SF17">
    <property type="entry name" value="AMINE OXIDASE DOMAIN-CONTAINING PROTEIN"/>
    <property type="match status" value="1"/>
</dbReference>
<accession>A0ABV0FZ87</accession>
<keyword evidence="4" id="KW-1185">Reference proteome</keyword>
<dbReference type="Proteomes" id="UP001495147">
    <property type="component" value="Unassembled WGS sequence"/>
</dbReference>
<dbReference type="InterPro" id="IPR036188">
    <property type="entry name" value="FAD/NAD-bd_sf"/>
</dbReference>
<evidence type="ECO:0000259" key="2">
    <source>
        <dbReference type="Pfam" id="PF01593"/>
    </source>
</evidence>
<dbReference type="InterPro" id="IPR050464">
    <property type="entry name" value="Zeta_carotene_desat/Oxidored"/>
</dbReference>
<name>A0ABV0FZ87_9BURK</name>
<dbReference type="InterPro" id="IPR002937">
    <property type="entry name" value="Amino_oxidase"/>
</dbReference>
<dbReference type="SUPFAM" id="SSF51905">
    <property type="entry name" value="FAD/NAD(P)-binding domain"/>
    <property type="match status" value="1"/>
</dbReference>
<proteinExistence type="predicted"/>
<organism evidence="3 4">
    <name type="scientific">Roseateles paludis</name>
    <dbReference type="NCBI Taxonomy" id="3145238"/>
    <lineage>
        <taxon>Bacteria</taxon>
        <taxon>Pseudomonadati</taxon>
        <taxon>Pseudomonadota</taxon>
        <taxon>Betaproteobacteria</taxon>
        <taxon>Burkholderiales</taxon>
        <taxon>Sphaerotilaceae</taxon>
        <taxon>Roseateles</taxon>
    </lineage>
</organism>
<evidence type="ECO:0000313" key="3">
    <source>
        <dbReference type="EMBL" id="MEO3690146.1"/>
    </source>
</evidence>
<dbReference type="RefSeq" id="WP_347702979.1">
    <property type="nucleotide sequence ID" value="NZ_JBDPZD010000001.1"/>
</dbReference>
<comment type="caution">
    <text evidence="3">The sequence shown here is derived from an EMBL/GenBank/DDBJ whole genome shotgun (WGS) entry which is preliminary data.</text>
</comment>
<dbReference type="Gene3D" id="3.30.70.1990">
    <property type="match status" value="1"/>
</dbReference>
<evidence type="ECO:0000313" key="4">
    <source>
        <dbReference type="Proteomes" id="UP001495147"/>
    </source>
</evidence>
<gene>
    <name evidence="3" type="ORF">ABDJ85_01610</name>
</gene>
<reference evidence="3 4" key="1">
    <citation type="submission" date="2024-05" db="EMBL/GenBank/DDBJ databases">
        <title>Roseateles sp. DJS-2-20 16S ribosomal RNA gene Genome sequencing and assembly.</title>
        <authorList>
            <person name="Woo H."/>
        </authorList>
    </citation>
    <scope>NUCLEOTIDE SEQUENCE [LARGE SCALE GENOMIC DNA]</scope>
    <source>
        <strain evidence="3 4">DJS-2-20</strain>
    </source>
</reference>
<protein>
    <submittedName>
        <fullName evidence="3">FAD-dependent oxidoreductase</fullName>
    </submittedName>
</protein>
<sequence length="490" mass="53557">MSTSATSTPWLGPQRRDAVAPVPAAADPTLGAAQAHASPLRDWLRRKGRGPAPQGAGPRVKVAVVGSGVAGLAAAWALAEHAEVTLFEADARAGGHAHTVDVELDGIRHGVDTGFLVYNERTYPLLIQLFEQLGIATAPSDMSFSVQVPGIDLEWSGHSLATVFAQKRNLVRPAFWGMLTDLLRFNRLCTALAQRGDEARLAQPIGDFLREQGFGAAFRDWYLLPMVACIWSCPTAQMLAFPIRTLIRFCHNHGLLQVEDRPQWFTVRGGSRHYVDALLPAVQHLRLATPVRAVRRLTGSVTGGVTVTTDAGPETFDHVVLAGHSDQSLALLHDASLAERAVLGAVAYQPNRAVLHLDERLLPQRRSAWAAWNYERARTEEGRDAAPDTEQVCLHYLLNRLQPLPWQRSVIVSLNPVRQPDPALVLREIEYAHPVFDERAVRAQAQLPALQGEGGVWFAGAWTRYGFHEDGLLSGLGVAQALESRLMAHG</sequence>
<feature type="region of interest" description="Disordered" evidence="1">
    <location>
        <begin position="1"/>
        <end position="20"/>
    </location>
</feature>